<reference evidence="2 3" key="1">
    <citation type="submission" date="2019-09" db="EMBL/GenBank/DDBJ databases">
        <title>Phylogenetic characterization of a novel taxon of the genus Bifidobacterium: Bifidobacterium choloepi sp. nov.</title>
        <authorList>
            <person name="Modesto M."/>
            <person name="Satti M."/>
        </authorList>
    </citation>
    <scope>NUCLEOTIDE SEQUENCE [LARGE SCALE GENOMIC DNA]</scope>
    <source>
        <strain evidence="2 3">BRDM6</strain>
    </source>
</reference>
<dbReference type="SUPFAM" id="SSF51726">
    <property type="entry name" value="UROD/MetE-like"/>
    <property type="match status" value="1"/>
</dbReference>
<dbReference type="RefSeq" id="WP_163227144.1">
    <property type="nucleotide sequence ID" value="NZ_VYSG01000001.1"/>
</dbReference>
<dbReference type="GO" id="GO:0006779">
    <property type="term" value="P:porphyrin-containing compound biosynthetic process"/>
    <property type="evidence" value="ECO:0007669"/>
    <property type="project" value="InterPro"/>
</dbReference>
<sequence>MTIDRKQAFHDILDGHAEVPFLTSAWAHFVGSEYGPAELAGAHIDFVERWDWDWVKINPRSAYYPEAWGAVFDQFDYGGGKSPRLERPVILRPEDTAGIRHIDVESSQVFREQVAAAAQIADRFDDRVVIQTVFSPLTVLYYLASLPRVKNKPVYGPAPTVTIESLLFEQPDAAKSALLAIAKTLADYVRLLVAPRSQGGAGVDGIFYAVTGTVAKHYLTREQYREFGEPFDRIVLDAVRDASSLSAGEAGAKIRLLHTCQDYSNPDWFVGYPVDVLQWDQFLAGNPKPDELIGAPGEWTSLDGRVADLGVHGPVPVLGPESRLLGASTDIDELRRELRDVVEERVGRPFLLAPSCTLPGFDDSRLRLLRETTSIEAALPVDAID</sequence>
<dbReference type="Proteomes" id="UP000469292">
    <property type="component" value="Unassembled WGS sequence"/>
</dbReference>
<comment type="caution">
    <text evidence="2">The sequence shown here is derived from an EMBL/GenBank/DDBJ whole genome shotgun (WGS) entry which is preliminary data.</text>
</comment>
<name>A0A6I5MZF3_9BIFI</name>
<proteinExistence type="predicted"/>
<accession>A0A6I5MZF3</accession>
<evidence type="ECO:0000313" key="3">
    <source>
        <dbReference type="Proteomes" id="UP000469292"/>
    </source>
</evidence>
<dbReference type="GO" id="GO:0004853">
    <property type="term" value="F:uroporphyrinogen decarboxylase activity"/>
    <property type="evidence" value="ECO:0007669"/>
    <property type="project" value="InterPro"/>
</dbReference>
<gene>
    <name evidence="2" type="ORF">F6S87_02960</name>
</gene>
<organism evidence="2 3">
    <name type="scientific">Bifidobacterium choloepi</name>
    <dbReference type="NCBI Taxonomy" id="2614131"/>
    <lineage>
        <taxon>Bacteria</taxon>
        <taxon>Bacillati</taxon>
        <taxon>Actinomycetota</taxon>
        <taxon>Actinomycetes</taxon>
        <taxon>Bifidobacteriales</taxon>
        <taxon>Bifidobacteriaceae</taxon>
        <taxon>Bifidobacterium</taxon>
    </lineage>
</organism>
<dbReference type="Pfam" id="PF01208">
    <property type="entry name" value="URO-D"/>
    <property type="match status" value="1"/>
</dbReference>
<protein>
    <submittedName>
        <fullName evidence="2">Uroporphyrinogen decarboxylase</fullName>
    </submittedName>
</protein>
<evidence type="ECO:0000313" key="2">
    <source>
        <dbReference type="EMBL" id="NEG69596.1"/>
    </source>
</evidence>
<dbReference type="InterPro" id="IPR038071">
    <property type="entry name" value="UROD/MetE-like_sf"/>
</dbReference>
<dbReference type="AlphaFoldDB" id="A0A6I5MZF3"/>
<feature type="domain" description="Uroporphyrinogen decarboxylase (URO-D)" evidence="1">
    <location>
        <begin position="36"/>
        <end position="281"/>
    </location>
</feature>
<evidence type="ECO:0000259" key="1">
    <source>
        <dbReference type="Pfam" id="PF01208"/>
    </source>
</evidence>
<dbReference type="EMBL" id="VYSG01000001">
    <property type="protein sequence ID" value="NEG69596.1"/>
    <property type="molecule type" value="Genomic_DNA"/>
</dbReference>
<dbReference type="InterPro" id="IPR000257">
    <property type="entry name" value="Uroporphyrinogen_deCOase"/>
</dbReference>
<dbReference type="Gene3D" id="3.20.20.210">
    <property type="match status" value="1"/>
</dbReference>
<keyword evidence="3" id="KW-1185">Reference proteome</keyword>